<sequence>MGFSLRKAVNSVGDGIEHGVDKVKKKAGEIIDDGAHIVGDGLEHVGLDDAADWVEDHGDAVADHLGAHVAEQQLGQTDDPKELLHGDSGKIQEVALHLATLSKAFETGHTGLAHLDPGDWDGLGAEAFRARFKTQPPKWAHAATACHDAASALLTYADTVDWALGQAREAVRLWKQGQAKRKAAADAYNSAVDQYHDDVKAYNDKVDNGKDPGTEPVKPADFTDPGAKDKQAAKHTLDAARRQRDSAAATAEAKVREATKLAPPKPDFTDRMQNDLGDVGKALPIAGEHFAGGLVRSLTDLNKFARGLNPTDPYNLTHPAQYLTHLNATAAGLADMTQHPERLPGIILGTGWGSDGSEASGRLIGNILLAIATDGGSAAGKTAAEDAAKGAAEQAAKNGARAAAEDPLKAGIRKGAKDCVGDPIDVATGDVILTQTDVTLPGTLPLVLERTHLSSYRTGRLFGPSWASTLDQRLELDERGAVFVTDDGALLLYPVPEPHVPVLPVAGPRWPLEWDGAPGGLLRITNTDTGHTLRFSAGPGAPTPARGPMLLPLTDVSDRNGNNYAITYDDAGIPREIRHSGGYHVAIDTARGRVTGLRLLGHDRSDVRVRTFGYGSGGHLSKVVNSDGLPYRFTYDQAGRITSWSDRNDTAYHYAYDSRGRCVATHGADGHLNSTLGYDDATRTTTFTDSLGHQHTYTHNTAYRLIAETDPLGHTTTRQWDAENRLTAIIDPLGRATHFGYDGPSHTQPSVITQPDGTSATATYNSWGQPLAVTGPGGGVWRHTYDERGNLASLTDPSGAVTSYTYDSAGAPLSVTDPLGATEHIATDEAGLAVSVTDALGQRTAVERDAFGRVVATTDPLSVRTEQRWTAEGLLASRTTAGQETESWEWDAEGNLLAQTGSSGATTSYVYGPFGLPVSRVDPDGTRYDFGYDTELRLTTVTNPQGLQWRYEFDPAGRLTAETDFNGRLLTYEHDAAGQLTGRVNGARQRLEFVRDLLGRVVEQRAADRTVSTFTYSPSGHIVRAANEHTAVRIERDPLGRVLREETGDRAISNTYDATGRRVERRTPSGAVSVWTYDIAGRAVALDSGAGTLGFEYDAAGQETVRRLGAAVAIRQGWDAIGRLTDLEVSARPSSDGSAVLRRRYAYSGSGAVREIADLHTGSRRFTLDATDRVTAVNAADWQESYAYDAVGNVVRSAFTGDKDDENAHSARGTLVHAARRHQYAYDGQGRLIRHDHRLLNGRRRTWTYTWDAEDRLVGVSTPDGSLWRYRYDPLGRRIAKERMGDAGQVLERTEFTWDGTRLAEESSGPRHRTWEYAQESHRPLAQLTTQDEYDLRFYAIVTDIAGAPTELLDESGVVVWRLRTTLWGAGSGSGPEDCPLRFQGQYRDGETALHYNLHRFYDPTTASYVSPDPLGLDAAPNHHAYAPNPLLWADPLGLSCDPAGPGNAANYAKQLRYLQQAQKYGKGGIRELQDGRIRFYGLVAEAKTPGEMLGRRVVREWDPATDSTRIWQETVDHSGRVRIVRPDVKVTGGKKVHYLFDAQGNFIGTF</sequence>
<reference evidence="4" key="1">
    <citation type="submission" date="2021-05" db="EMBL/GenBank/DDBJ databases">
        <authorList>
            <person name="Arsene-Ploetze F."/>
        </authorList>
    </citation>
    <scope>NUCLEOTIDE SEQUENCE</scope>
    <source>
        <strain evidence="4">DSM 42138</strain>
    </source>
</reference>
<dbReference type="Pfam" id="PF20148">
    <property type="entry name" value="DUF6531"/>
    <property type="match status" value="1"/>
</dbReference>
<dbReference type="InterPro" id="IPR049082">
    <property type="entry name" value="T7SS_signal"/>
</dbReference>
<dbReference type="InterPro" id="IPR006530">
    <property type="entry name" value="YD"/>
</dbReference>
<feature type="region of interest" description="Disordered" evidence="1">
    <location>
        <begin position="253"/>
        <end position="275"/>
    </location>
</feature>
<evidence type="ECO:0000313" key="4">
    <source>
        <dbReference type="EMBL" id="CAG6397843.1"/>
    </source>
</evidence>
<name>A0A9W4GU82_9ACTN</name>
<accession>A0A9W4GU82</accession>
<proteinExistence type="predicted"/>
<feature type="domain" description="Putative T7SS secretion signal" evidence="3">
    <location>
        <begin position="17"/>
        <end position="266"/>
    </location>
</feature>
<comment type="caution">
    <text evidence="4">The sequence shown here is derived from an EMBL/GenBank/DDBJ whole genome shotgun (WGS) entry which is preliminary data.</text>
</comment>
<dbReference type="EMBL" id="CAJSLV010000092">
    <property type="protein sequence ID" value="CAG6397843.1"/>
    <property type="molecule type" value="Genomic_DNA"/>
</dbReference>
<organism evidence="4 5">
    <name type="scientific">Actinacidiphila cocklensis</name>
    <dbReference type="NCBI Taxonomy" id="887465"/>
    <lineage>
        <taxon>Bacteria</taxon>
        <taxon>Bacillati</taxon>
        <taxon>Actinomycetota</taxon>
        <taxon>Actinomycetes</taxon>
        <taxon>Kitasatosporales</taxon>
        <taxon>Streptomycetaceae</taxon>
        <taxon>Actinacidiphila</taxon>
    </lineage>
</organism>
<dbReference type="PANTHER" id="PTHR32305:SF15">
    <property type="entry name" value="PROTEIN RHSA-RELATED"/>
    <property type="match status" value="1"/>
</dbReference>
<feature type="domain" description="DUF6531" evidence="2">
    <location>
        <begin position="421"/>
        <end position="492"/>
    </location>
</feature>
<feature type="region of interest" description="Disordered" evidence="1">
    <location>
        <begin position="202"/>
        <end position="232"/>
    </location>
</feature>
<dbReference type="InterPro" id="IPR022385">
    <property type="entry name" value="Rhs_assc_core"/>
</dbReference>
<dbReference type="InterPro" id="IPR045351">
    <property type="entry name" value="DUF6531"/>
</dbReference>
<dbReference type="Proteomes" id="UP001152519">
    <property type="component" value="Unassembled WGS sequence"/>
</dbReference>
<dbReference type="NCBIfam" id="TIGR03696">
    <property type="entry name" value="Rhs_assc_core"/>
    <property type="match status" value="1"/>
</dbReference>
<dbReference type="PANTHER" id="PTHR32305">
    <property type="match status" value="1"/>
</dbReference>
<dbReference type="InterPro" id="IPR031325">
    <property type="entry name" value="RHS_repeat"/>
</dbReference>
<dbReference type="InterPro" id="IPR050708">
    <property type="entry name" value="T6SS_VgrG/RHS"/>
</dbReference>
<evidence type="ECO:0000259" key="3">
    <source>
        <dbReference type="Pfam" id="PF21725"/>
    </source>
</evidence>
<dbReference type="Gene3D" id="2.180.10.10">
    <property type="entry name" value="RHS repeat-associated core"/>
    <property type="match status" value="3"/>
</dbReference>
<dbReference type="NCBIfam" id="TIGR01643">
    <property type="entry name" value="YD_repeat_2x"/>
    <property type="match status" value="10"/>
</dbReference>
<gene>
    <name evidence="4" type="ORF">SCOCK_60176</name>
</gene>
<dbReference type="RefSeq" id="WP_251498570.1">
    <property type="nucleotide sequence ID" value="NZ_CAJSLV010000092.1"/>
</dbReference>
<protein>
    <submittedName>
        <fullName evidence="4">RHS repeat-associated core domain-containing protein</fullName>
    </submittedName>
</protein>
<evidence type="ECO:0000313" key="5">
    <source>
        <dbReference type="Proteomes" id="UP001152519"/>
    </source>
</evidence>
<evidence type="ECO:0000259" key="2">
    <source>
        <dbReference type="Pfam" id="PF20148"/>
    </source>
</evidence>
<keyword evidence="5" id="KW-1185">Reference proteome</keyword>
<dbReference type="Pfam" id="PF21725">
    <property type="entry name" value="T7SS_signal"/>
    <property type="match status" value="1"/>
</dbReference>
<evidence type="ECO:0000256" key="1">
    <source>
        <dbReference type="SAM" id="MobiDB-lite"/>
    </source>
</evidence>
<dbReference type="Pfam" id="PF05593">
    <property type="entry name" value="RHS_repeat"/>
    <property type="match status" value="7"/>
</dbReference>
<feature type="compositionally biased region" description="Basic and acidic residues" evidence="1">
    <location>
        <begin position="202"/>
        <end position="213"/>
    </location>
</feature>